<feature type="chain" id="PRO_5035430027" evidence="1">
    <location>
        <begin position="19"/>
        <end position="177"/>
    </location>
</feature>
<name>A0A8K0NP26_9HYPO</name>
<comment type="caution">
    <text evidence="2">The sequence shown here is derived from an EMBL/GenBank/DDBJ whole genome shotgun (WGS) entry which is preliminary data.</text>
</comment>
<dbReference type="EMBL" id="SRPY01000045">
    <property type="protein sequence ID" value="KAG5929691.1"/>
    <property type="molecule type" value="Genomic_DNA"/>
</dbReference>
<dbReference type="Proteomes" id="UP000811619">
    <property type="component" value="Unassembled WGS sequence"/>
</dbReference>
<dbReference type="AlphaFoldDB" id="A0A8K0NP26"/>
<keyword evidence="3" id="KW-1185">Reference proteome</keyword>
<evidence type="ECO:0000313" key="3">
    <source>
        <dbReference type="Proteomes" id="UP000811619"/>
    </source>
</evidence>
<reference evidence="2" key="1">
    <citation type="journal article" date="2020" name="bioRxiv">
        <title>Whole genome comparisons of ergot fungi reveals the divergence and evolution of species within the genus Claviceps are the result of varying mechanisms driving genome evolution and host range expansion.</title>
        <authorList>
            <person name="Wyka S.A."/>
            <person name="Mondo S.J."/>
            <person name="Liu M."/>
            <person name="Dettman J."/>
            <person name="Nalam V."/>
            <person name="Broders K.D."/>
        </authorList>
    </citation>
    <scope>NUCLEOTIDE SEQUENCE</scope>
    <source>
        <strain evidence="2">CCC 489</strain>
    </source>
</reference>
<feature type="non-terminal residue" evidence="2">
    <location>
        <position position="1"/>
    </location>
</feature>
<organism evidence="2 3">
    <name type="scientific">Claviceps africana</name>
    <dbReference type="NCBI Taxonomy" id="83212"/>
    <lineage>
        <taxon>Eukaryota</taxon>
        <taxon>Fungi</taxon>
        <taxon>Dikarya</taxon>
        <taxon>Ascomycota</taxon>
        <taxon>Pezizomycotina</taxon>
        <taxon>Sordariomycetes</taxon>
        <taxon>Hypocreomycetidae</taxon>
        <taxon>Hypocreales</taxon>
        <taxon>Clavicipitaceae</taxon>
        <taxon>Claviceps</taxon>
    </lineage>
</organism>
<evidence type="ECO:0000313" key="2">
    <source>
        <dbReference type="EMBL" id="KAG5929691.1"/>
    </source>
</evidence>
<keyword evidence="1" id="KW-0732">Signal</keyword>
<protein>
    <submittedName>
        <fullName evidence="2">Uncharacterized protein</fullName>
    </submittedName>
</protein>
<gene>
    <name evidence="2" type="ORF">E4U42_004956</name>
</gene>
<dbReference type="OrthoDB" id="4959508at2759"/>
<evidence type="ECO:0000256" key="1">
    <source>
        <dbReference type="SAM" id="SignalP"/>
    </source>
</evidence>
<accession>A0A8K0NP26</accession>
<proteinExistence type="predicted"/>
<feature type="signal peptide" evidence="1">
    <location>
        <begin position="1"/>
        <end position="18"/>
    </location>
</feature>
<sequence length="177" mass="19586">MITTSMTALLLGCLAVRADFVQPPPYTKDSYQDNPRYTLGGTVDFSWKPETGGALGLDLMLFIDWPRAPEHPDRPGAYYLWKNIPRDATTFRWTATLMDRQALVPPGRDAVCFLAMAYDGAMTAKYYSTYFNMSVPEAQRTATPTQTFSAVASPLVLPTAIVVPTTTYLMPSMAAPR</sequence>